<dbReference type="SUPFAM" id="SSF46785">
    <property type="entry name" value="Winged helix' DNA-binding domain"/>
    <property type="match status" value="1"/>
</dbReference>
<gene>
    <name evidence="1" type="ordered locus">CENSYa_1266</name>
</gene>
<dbReference type="EMBL" id="DP000238">
    <property type="protein sequence ID" value="ABK77889.1"/>
    <property type="molecule type" value="Genomic_DNA"/>
</dbReference>
<accession>A0RX22</accession>
<dbReference type="Proteomes" id="UP000000758">
    <property type="component" value="Chromosome"/>
</dbReference>
<protein>
    <recommendedName>
        <fullName evidence="3">Transcriptional regulator</fullName>
    </recommendedName>
</protein>
<dbReference type="Gene3D" id="1.10.10.10">
    <property type="entry name" value="Winged helix-like DNA-binding domain superfamily/Winged helix DNA-binding domain"/>
    <property type="match status" value="1"/>
</dbReference>
<evidence type="ECO:0008006" key="3">
    <source>
        <dbReference type="Google" id="ProtNLM"/>
    </source>
</evidence>
<dbReference type="AlphaFoldDB" id="A0RX22"/>
<reference evidence="1 2" key="1">
    <citation type="journal article" date="2006" name="Proc. Natl. Acad. Sci. U.S.A.">
        <title>Genomic analysis of the uncultivated marine crenarchaeote Cenarchaeum symbiosum.</title>
        <authorList>
            <person name="Hallam S.J."/>
            <person name="Konstantinidis K.T."/>
            <person name="Putnam N."/>
            <person name="Schleper C."/>
            <person name="Watanabe Y."/>
            <person name="Sugahara J."/>
            <person name="Preston C."/>
            <person name="de la Torre J."/>
            <person name="Richardson P.M."/>
            <person name="DeLong E.F."/>
        </authorList>
    </citation>
    <scope>NUCLEOTIDE SEQUENCE [LARGE SCALE GENOMIC DNA]</scope>
    <source>
        <strain evidence="2">A</strain>
    </source>
</reference>
<dbReference type="KEGG" id="csy:CENSYa_1266"/>
<dbReference type="PATRIC" id="fig|414004.10.peg.1152"/>
<keyword evidence="2" id="KW-1185">Reference proteome</keyword>
<evidence type="ECO:0000313" key="2">
    <source>
        <dbReference type="Proteomes" id="UP000000758"/>
    </source>
</evidence>
<sequence>MAKRFTLPQLKKYDITQNVLKALVDAESRSILFSMVKKGRTASDLSYDLKIPLSSVYKKLGDLEDLSLVQIEKVIQTDKGRKFKVYRSKISKAEISIKKPEPALKLIPN</sequence>
<dbReference type="STRING" id="414004.CENSYa_1266"/>
<dbReference type="InterPro" id="IPR011991">
    <property type="entry name" value="ArsR-like_HTH"/>
</dbReference>
<organism evidence="1 2">
    <name type="scientific">Cenarchaeum symbiosum (strain A)</name>
    <dbReference type="NCBI Taxonomy" id="414004"/>
    <lineage>
        <taxon>Archaea</taxon>
        <taxon>Nitrososphaerota</taxon>
        <taxon>Candidatus Cenarchaeales</taxon>
        <taxon>Candidatus Cenarchaeaceae</taxon>
        <taxon>Candidatus Cenarchaeum</taxon>
    </lineage>
</organism>
<dbReference type="InterPro" id="IPR036390">
    <property type="entry name" value="WH_DNA-bd_sf"/>
</dbReference>
<dbReference type="EnsemblBacteria" id="ABK77889">
    <property type="protein sequence ID" value="ABK77889"/>
    <property type="gene ID" value="CENSYa_1266"/>
</dbReference>
<proteinExistence type="predicted"/>
<evidence type="ECO:0000313" key="1">
    <source>
        <dbReference type="EMBL" id="ABK77889.1"/>
    </source>
</evidence>
<name>A0RX22_CENSY</name>
<dbReference type="HOGENOM" id="CLU_124803_5_1_2"/>
<dbReference type="InterPro" id="IPR036388">
    <property type="entry name" value="WH-like_DNA-bd_sf"/>
</dbReference>
<dbReference type="CDD" id="cd00090">
    <property type="entry name" value="HTH_ARSR"/>
    <property type="match status" value="1"/>
</dbReference>